<comment type="caution">
    <text evidence="1">The sequence shown here is derived from an EMBL/GenBank/DDBJ whole genome shotgun (WGS) entry which is preliminary data.</text>
</comment>
<evidence type="ECO:0000313" key="2">
    <source>
        <dbReference type="Proteomes" id="UP000314294"/>
    </source>
</evidence>
<sequence>MGGRQCQNRTGPYWTAGPATVKQPATRSARWHAAEGANLLFSSILRVLCAEGAPFGICVEQIAGPPSQETKRVAVRSASPSTNDGLMAVGAPWQPFLRFFL</sequence>
<protein>
    <submittedName>
        <fullName evidence="1">Uncharacterized protein</fullName>
    </submittedName>
</protein>
<organism evidence="1 2">
    <name type="scientific">Liparis tanakae</name>
    <name type="common">Tanaka's snailfish</name>
    <dbReference type="NCBI Taxonomy" id="230148"/>
    <lineage>
        <taxon>Eukaryota</taxon>
        <taxon>Metazoa</taxon>
        <taxon>Chordata</taxon>
        <taxon>Craniata</taxon>
        <taxon>Vertebrata</taxon>
        <taxon>Euteleostomi</taxon>
        <taxon>Actinopterygii</taxon>
        <taxon>Neopterygii</taxon>
        <taxon>Teleostei</taxon>
        <taxon>Neoteleostei</taxon>
        <taxon>Acanthomorphata</taxon>
        <taxon>Eupercaria</taxon>
        <taxon>Perciformes</taxon>
        <taxon>Cottioidei</taxon>
        <taxon>Cottales</taxon>
        <taxon>Liparidae</taxon>
        <taxon>Liparis</taxon>
    </lineage>
</organism>
<name>A0A4Z2JGY4_9TELE</name>
<accession>A0A4Z2JGY4</accession>
<dbReference type="AlphaFoldDB" id="A0A4Z2JGY4"/>
<dbReference type="EMBL" id="SRLO01000001">
    <property type="protein sequence ID" value="TNN89515.1"/>
    <property type="molecule type" value="Genomic_DNA"/>
</dbReference>
<evidence type="ECO:0000313" key="1">
    <source>
        <dbReference type="EMBL" id="TNN89515.1"/>
    </source>
</evidence>
<dbReference type="Proteomes" id="UP000314294">
    <property type="component" value="Unassembled WGS sequence"/>
</dbReference>
<gene>
    <name evidence="1" type="ORF">EYF80_000118</name>
</gene>
<proteinExistence type="predicted"/>
<keyword evidence="2" id="KW-1185">Reference proteome</keyword>
<reference evidence="1 2" key="1">
    <citation type="submission" date="2019-03" db="EMBL/GenBank/DDBJ databases">
        <title>First draft genome of Liparis tanakae, snailfish: a comprehensive survey of snailfish specific genes.</title>
        <authorList>
            <person name="Kim W."/>
            <person name="Song I."/>
            <person name="Jeong J.-H."/>
            <person name="Kim D."/>
            <person name="Kim S."/>
            <person name="Ryu S."/>
            <person name="Song J.Y."/>
            <person name="Lee S.K."/>
        </authorList>
    </citation>
    <scope>NUCLEOTIDE SEQUENCE [LARGE SCALE GENOMIC DNA]</scope>
    <source>
        <tissue evidence="1">Muscle</tissue>
    </source>
</reference>